<organism evidence="13 14">
    <name type="scientific">Schistosoma haematobium</name>
    <name type="common">Blood fluke</name>
    <dbReference type="NCBI Taxonomy" id="6185"/>
    <lineage>
        <taxon>Eukaryota</taxon>
        <taxon>Metazoa</taxon>
        <taxon>Spiralia</taxon>
        <taxon>Lophotrochozoa</taxon>
        <taxon>Platyhelminthes</taxon>
        <taxon>Trematoda</taxon>
        <taxon>Digenea</taxon>
        <taxon>Strigeidida</taxon>
        <taxon>Schistosomatoidea</taxon>
        <taxon>Schistosomatidae</taxon>
        <taxon>Schistosoma</taxon>
    </lineage>
</organism>
<reference evidence="13" key="2">
    <citation type="journal article" date="2019" name="Gigascience">
        <title>High-quality Schistosoma haematobium genome achieved by single-molecule and long-range sequencing.</title>
        <authorList>
            <person name="Stroehlein A.J."/>
            <person name="Korhonen P.K."/>
            <person name="Chong T.M."/>
            <person name="Lim Y.L."/>
            <person name="Chan K.G."/>
            <person name="Webster B."/>
            <person name="Rollinson D."/>
            <person name="Brindley P.J."/>
            <person name="Gasser R.B."/>
            <person name="Young N.D."/>
        </authorList>
    </citation>
    <scope>NUCLEOTIDE SEQUENCE</scope>
</reference>
<reference evidence="13" key="3">
    <citation type="submission" date="2021-06" db="EMBL/GenBank/DDBJ databases">
        <title>Chromosome-level genome assembly for S. haematobium.</title>
        <authorList>
            <person name="Stroehlein A.J."/>
        </authorList>
    </citation>
    <scope>NUCLEOTIDE SEQUENCE</scope>
</reference>
<dbReference type="Pfam" id="PF10149">
    <property type="entry name" value="TM231"/>
    <property type="match status" value="1"/>
</dbReference>
<dbReference type="RefSeq" id="XP_051064656.1">
    <property type="nucleotide sequence ID" value="XM_051217279.1"/>
</dbReference>
<evidence type="ECO:0000256" key="4">
    <source>
        <dbReference type="ARBA" id="ARBA00022475"/>
    </source>
</evidence>
<proteinExistence type="inferred from homology"/>
<evidence type="ECO:0000256" key="6">
    <source>
        <dbReference type="ARBA" id="ARBA00022989"/>
    </source>
</evidence>
<evidence type="ECO:0000256" key="11">
    <source>
        <dbReference type="ARBA" id="ARBA00024803"/>
    </source>
</evidence>
<name>A0A922LDZ6_SCHHA</name>
<dbReference type="CTD" id="24594525"/>
<dbReference type="KEGG" id="shx:MS3_00008935"/>
<dbReference type="GeneID" id="24594525"/>
<reference evidence="13" key="4">
    <citation type="journal article" date="2022" name="PLoS Pathog.">
        <title>Chromosome-level genome of Schistosoma haematobium underpins genome-wide explorations of molecular variation.</title>
        <authorList>
            <person name="Stroehlein A.J."/>
            <person name="Korhonen P.K."/>
            <person name="Lee V.V."/>
            <person name="Ralph S.A."/>
            <person name="Mentink-Kane M."/>
            <person name="You H."/>
            <person name="McManus D.P."/>
            <person name="Tchuente L.T."/>
            <person name="Stothard J.R."/>
            <person name="Kaur P."/>
            <person name="Dudchenko O."/>
            <person name="Aiden E.L."/>
            <person name="Yang B."/>
            <person name="Yang H."/>
            <person name="Emery A.M."/>
            <person name="Webster B.L."/>
            <person name="Brindley P.J."/>
            <person name="Rollinson D."/>
            <person name="Chang B.C.H."/>
            <person name="Gasser R.B."/>
            <person name="Young N.D."/>
        </authorList>
    </citation>
    <scope>NUCLEOTIDE SEQUENCE</scope>
</reference>
<dbReference type="GO" id="GO:0035869">
    <property type="term" value="C:ciliary transition zone"/>
    <property type="evidence" value="ECO:0007669"/>
    <property type="project" value="TreeGrafter"/>
</dbReference>
<dbReference type="PANTHER" id="PTHR14605">
    <property type="entry name" value="CHST5 PROTEIN"/>
    <property type="match status" value="1"/>
</dbReference>
<keyword evidence="10" id="KW-0966">Cell projection</keyword>
<protein>
    <recommendedName>
        <fullName evidence="3">Transmembrane protein 231</fullName>
    </recommendedName>
</protein>
<dbReference type="Proteomes" id="UP000471633">
    <property type="component" value="Unassembled WGS sequence"/>
</dbReference>
<dbReference type="GO" id="GO:0060170">
    <property type="term" value="C:ciliary membrane"/>
    <property type="evidence" value="ECO:0007669"/>
    <property type="project" value="UniProtKB-SubCell"/>
</dbReference>
<comment type="caution">
    <text evidence="13">The sequence shown here is derived from an EMBL/GenBank/DDBJ whole genome shotgun (WGS) entry which is preliminary data.</text>
</comment>
<comment type="similarity">
    <text evidence="2">Belongs to the TMEM231 family.</text>
</comment>
<sequence length="310" mass="36970">MALLEIYRCPVLREIHFPFFHIGTAFQLIITITSLIVPFFICYRSGGFWLRDSIYIEQPQIRFLKQVYIELKGSHQTIYAWSTYTDLNNQLSSNLIIPYMSIQQLDDDYNGIYDKLKLKFQIPIEDKINSLYILLLFSYQLNERVNFIMQTPLMIQFDTPNVLGFCKYSMYGQLSLYQREPLLEGYMNTVYNNSIINNEQHNLKDIQLETVQKFLNKRHITLKIDPKYETWTAGSANLLNPLVLNLTLLYKPNKVWSHPNLFHMLWWGWIQYFPILLFSLFIGDRIKAFVYGHHLIHGFIMKYDKILYKQ</sequence>
<accession>A0A922LDZ6</accession>
<keyword evidence="5 12" id="KW-0812">Transmembrane</keyword>
<reference evidence="13" key="1">
    <citation type="journal article" date="2012" name="Nat. Genet.">
        <title>Whole-genome sequence of Schistosoma haematobium.</title>
        <authorList>
            <person name="Young N.D."/>
            <person name="Jex A.R."/>
            <person name="Li B."/>
            <person name="Liu S."/>
            <person name="Yang L."/>
            <person name="Xiong Z."/>
            <person name="Li Y."/>
            <person name="Cantacessi C."/>
            <person name="Hall R.S."/>
            <person name="Xu X."/>
            <person name="Chen F."/>
            <person name="Wu X."/>
            <person name="Zerlotini A."/>
            <person name="Oliveira G."/>
            <person name="Hofmann A."/>
            <person name="Zhang G."/>
            <person name="Fang X."/>
            <person name="Kang Y."/>
            <person name="Campbell B.E."/>
            <person name="Loukas A."/>
            <person name="Ranganathan S."/>
            <person name="Rollinson D."/>
            <person name="Rinaldi G."/>
            <person name="Brindley P.J."/>
            <person name="Yang H."/>
            <person name="Wang J."/>
            <person name="Wang J."/>
            <person name="Gasser R.B."/>
        </authorList>
    </citation>
    <scope>NUCLEOTIDE SEQUENCE</scope>
</reference>
<feature type="transmembrane region" description="Helical" evidence="12">
    <location>
        <begin position="262"/>
        <end position="282"/>
    </location>
</feature>
<dbReference type="AlphaFoldDB" id="A0A922LDZ6"/>
<evidence type="ECO:0000256" key="7">
    <source>
        <dbReference type="ARBA" id="ARBA00023069"/>
    </source>
</evidence>
<keyword evidence="4" id="KW-1003">Cell membrane</keyword>
<dbReference type="EMBL" id="AMPZ03000007">
    <property type="protein sequence ID" value="KAH9580229.1"/>
    <property type="molecule type" value="Genomic_DNA"/>
</dbReference>
<keyword evidence="7" id="KW-0969">Cilium</keyword>
<evidence type="ECO:0000256" key="10">
    <source>
        <dbReference type="ARBA" id="ARBA00023273"/>
    </source>
</evidence>
<dbReference type="GO" id="GO:0060271">
    <property type="term" value="P:cilium assembly"/>
    <property type="evidence" value="ECO:0007669"/>
    <property type="project" value="TreeGrafter"/>
</dbReference>
<dbReference type="InterPro" id="IPR019306">
    <property type="entry name" value="TMEM231"/>
</dbReference>
<feature type="transmembrane region" description="Helical" evidence="12">
    <location>
        <begin position="20"/>
        <end position="43"/>
    </location>
</feature>
<evidence type="ECO:0000256" key="3">
    <source>
        <dbReference type="ARBA" id="ARBA00015087"/>
    </source>
</evidence>
<keyword evidence="6 12" id="KW-1133">Transmembrane helix</keyword>
<evidence type="ECO:0000256" key="5">
    <source>
        <dbReference type="ARBA" id="ARBA00022692"/>
    </source>
</evidence>
<keyword evidence="14" id="KW-1185">Reference proteome</keyword>
<evidence type="ECO:0000313" key="14">
    <source>
        <dbReference type="Proteomes" id="UP000471633"/>
    </source>
</evidence>
<evidence type="ECO:0000256" key="12">
    <source>
        <dbReference type="SAM" id="Phobius"/>
    </source>
</evidence>
<gene>
    <name evidence="13" type="ORF">MS3_00008935</name>
</gene>
<feature type="transmembrane region" description="Helical" evidence="12">
    <location>
        <begin position="228"/>
        <end position="250"/>
    </location>
</feature>
<comment type="function">
    <text evidence="11">Transmembrane component of the tectonic-like complex, a complex localized at the transition zone of primary cilia and acting as a barrier that prevents diffusion of transmembrane proteins between the cilia and plasma membranes. Required for ciliogenesis and sonic hedgehog/SHH signaling.</text>
</comment>
<keyword evidence="8 12" id="KW-0472">Membrane</keyword>
<evidence type="ECO:0000256" key="9">
    <source>
        <dbReference type="ARBA" id="ARBA00023180"/>
    </source>
</evidence>
<comment type="subcellular location">
    <subcellularLocation>
        <location evidence="1">Cell projection</location>
        <location evidence="1">Cilium membrane</location>
        <topology evidence="1">Multi-pass membrane protein</topology>
    </subcellularLocation>
</comment>
<evidence type="ECO:0000256" key="2">
    <source>
        <dbReference type="ARBA" id="ARBA00009082"/>
    </source>
</evidence>
<evidence type="ECO:0000256" key="8">
    <source>
        <dbReference type="ARBA" id="ARBA00023136"/>
    </source>
</evidence>
<keyword evidence="9" id="KW-0325">Glycoprotein</keyword>
<evidence type="ECO:0000256" key="1">
    <source>
        <dbReference type="ARBA" id="ARBA00004272"/>
    </source>
</evidence>
<dbReference type="GO" id="GO:0032880">
    <property type="term" value="P:regulation of protein localization"/>
    <property type="evidence" value="ECO:0007669"/>
    <property type="project" value="TreeGrafter"/>
</dbReference>
<dbReference type="PANTHER" id="PTHR14605:SF1">
    <property type="entry name" value="TRANSMEMBRANE PROTEIN 231"/>
    <property type="match status" value="1"/>
</dbReference>
<evidence type="ECO:0000313" key="13">
    <source>
        <dbReference type="EMBL" id="KAH9580229.1"/>
    </source>
</evidence>